<proteinExistence type="predicted"/>
<protein>
    <submittedName>
        <fullName evidence="1">Uncharacterized protein</fullName>
    </submittedName>
</protein>
<gene>
    <name evidence="1" type="ORF">FH972_002713</name>
</gene>
<name>A0A5N6QFP3_9ROSI</name>
<dbReference type="EMBL" id="CM017321">
    <property type="protein sequence ID" value="KAE7998138.1"/>
    <property type="molecule type" value="Genomic_DNA"/>
</dbReference>
<evidence type="ECO:0000313" key="2">
    <source>
        <dbReference type="Proteomes" id="UP000327013"/>
    </source>
</evidence>
<dbReference type="Proteomes" id="UP000327013">
    <property type="component" value="Chromosome 1"/>
</dbReference>
<organism evidence="1 2">
    <name type="scientific">Carpinus fangiana</name>
    <dbReference type="NCBI Taxonomy" id="176857"/>
    <lineage>
        <taxon>Eukaryota</taxon>
        <taxon>Viridiplantae</taxon>
        <taxon>Streptophyta</taxon>
        <taxon>Embryophyta</taxon>
        <taxon>Tracheophyta</taxon>
        <taxon>Spermatophyta</taxon>
        <taxon>Magnoliopsida</taxon>
        <taxon>eudicotyledons</taxon>
        <taxon>Gunneridae</taxon>
        <taxon>Pentapetalae</taxon>
        <taxon>rosids</taxon>
        <taxon>fabids</taxon>
        <taxon>Fagales</taxon>
        <taxon>Betulaceae</taxon>
        <taxon>Carpinus</taxon>
    </lineage>
</organism>
<reference evidence="1 2" key="1">
    <citation type="submission" date="2019-06" db="EMBL/GenBank/DDBJ databases">
        <title>A chromosomal-level reference genome of Carpinus fangiana (Coryloideae, Betulaceae).</title>
        <authorList>
            <person name="Yang X."/>
            <person name="Wang Z."/>
            <person name="Zhang L."/>
            <person name="Hao G."/>
            <person name="Liu J."/>
            <person name="Yang Y."/>
        </authorList>
    </citation>
    <scope>NUCLEOTIDE SEQUENCE [LARGE SCALE GENOMIC DNA]</scope>
    <source>
        <strain evidence="1">Cfa_2016G</strain>
        <tissue evidence="1">Leaf</tissue>
    </source>
</reference>
<dbReference type="OrthoDB" id="765989at2759"/>
<evidence type="ECO:0000313" key="1">
    <source>
        <dbReference type="EMBL" id="KAE7998138.1"/>
    </source>
</evidence>
<sequence>MTVFFVDDLSISTPLHRLSLTRTSAMFVSTLCRTVPLRSPTLRSFLWTVETTIPTLEQGQSLVVTTAGGGLLAEPTRINYVRIKAPEVMRNLKIYQIHPVASAYDQILGGKGTRGSPGLGSEVERSL</sequence>
<dbReference type="AlphaFoldDB" id="A0A5N6QFP3"/>
<keyword evidence="2" id="KW-1185">Reference proteome</keyword>
<accession>A0A5N6QFP3</accession>